<proteinExistence type="inferred from homology"/>
<feature type="binding site" evidence="12 15">
    <location>
        <position position="205"/>
    </location>
    <ligand>
        <name>pyruvate</name>
        <dbReference type="ChEBI" id="CHEBI:15361"/>
    </ligand>
</feature>
<dbReference type="SMART" id="SM01130">
    <property type="entry name" value="DHDPS"/>
    <property type="match status" value="1"/>
</dbReference>
<evidence type="ECO:0000256" key="12">
    <source>
        <dbReference type="HAMAP-Rule" id="MF_00418"/>
    </source>
</evidence>
<organism evidence="16 17">
    <name type="scientific">Fructilactobacillus sanfranciscensis</name>
    <name type="common">Lactobacillus sanfranciscensis</name>
    <dbReference type="NCBI Taxonomy" id="1625"/>
    <lineage>
        <taxon>Bacteria</taxon>
        <taxon>Bacillati</taxon>
        <taxon>Bacillota</taxon>
        <taxon>Bacilli</taxon>
        <taxon>Lactobacillales</taxon>
        <taxon>Lactobacillaceae</taxon>
        <taxon>Fructilactobacillus</taxon>
    </lineage>
</organism>
<evidence type="ECO:0000256" key="15">
    <source>
        <dbReference type="PIRSR" id="PIRSR001365-2"/>
    </source>
</evidence>
<evidence type="ECO:0000313" key="17">
    <source>
        <dbReference type="Proteomes" id="UP000313312"/>
    </source>
</evidence>
<keyword evidence="6 12" id="KW-0028">Amino-acid biosynthesis</keyword>
<comment type="subunit">
    <text evidence="12">Homotetramer; dimer of dimers.</text>
</comment>
<keyword evidence="10 12" id="KW-0704">Schiff base</keyword>
<dbReference type="PIRSF" id="PIRSF001365">
    <property type="entry name" value="DHDPS"/>
    <property type="match status" value="1"/>
</dbReference>
<name>A0A5C4TI55_FRUSA</name>
<dbReference type="InterPro" id="IPR005263">
    <property type="entry name" value="DapA"/>
</dbReference>
<comment type="caution">
    <text evidence="16">The sequence shown here is derived from an EMBL/GenBank/DDBJ whole genome shotgun (WGS) entry which is preliminary data.</text>
</comment>
<evidence type="ECO:0000256" key="4">
    <source>
        <dbReference type="ARBA" id="ARBA00012086"/>
    </source>
</evidence>
<evidence type="ECO:0000256" key="2">
    <source>
        <dbReference type="ARBA" id="ARBA00005120"/>
    </source>
</evidence>
<evidence type="ECO:0000256" key="8">
    <source>
        <dbReference type="ARBA" id="ARBA00023154"/>
    </source>
</evidence>
<dbReference type="NCBIfam" id="TIGR00674">
    <property type="entry name" value="dapA"/>
    <property type="match status" value="1"/>
</dbReference>
<sequence length="294" mass="32274">MFNNADIITALVTPFDCHDQINFTALAELTDRLLQEGGTGFLIGGTTGETPTLSHAEKIELYQKFVEIVAGRAPIIAGTGNNSTQGTIDFTQEVAQIPGIDAALVVVPYYNKPNQIGMKAHFKAVADASDLPIIMYNIPGRTGVTMDVDTIIELSHYPNIIGVKQCGSMEDFERIVENTPDDFLTYTGEDPQALFAKTVGGQGVISVASHLYMPDLRRMYQLMNSDIQLAGQIQRELTPKMQALFMFPSPSPVKFLLNHDWLNVGGSRLPIVDLNEKQQNELLVAVGEKETEND</sequence>
<dbReference type="SUPFAM" id="SSF51569">
    <property type="entry name" value="Aldolase"/>
    <property type="match status" value="1"/>
</dbReference>
<keyword evidence="7 12" id="KW-0220">Diaminopimelate biosynthesis</keyword>
<feature type="site" description="Part of a proton relay during catalysis" evidence="12">
    <location>
        <position position="46"/>
    </location>
</feature>
<dbReference type="Pfam" id="PF00701">
    <property type="entry name" value="DHDPS"/>
    <property type="match status" value="1"/>
</dbReference>
<dbReference type="Gene3D" id="3.20.20.70">
    <property type="entry name" value="Aldolase class I"/>
    <property type="match status" value="1"/>
</dbReference>
<dbReference type="EMBL" id="QFCR01000016">
    <property type="protein sequence ID" value="TNK90140.1"/>
    <property type="molecule type" value="Genomic_DNA"/>
</dbReference>
<comment type="similarity">
    <text evidence="3 12 13">Belongs to the DapA family.</text>
</comment>
<dbReference type="PANTHER" id="PTHR12128">
    <property type="entry name" value="DIHYDRODIPICOLINATE SYNTHASE"/>
    <property type="match status" value="1"/>
</dbReference>
<evidence type="ECO:0000256" key="9">
    <source>
        <dbReference type="ARBA" id="ARBA00023239"/>
    </source>
</evidence>
<evidence type="ECO:0000256" key="11">
    <source>
        <dbReference type="ARBA" id="ARBA00047836"/>
    </source>
</evidence>
<dbReference type="PANTHER" id="PTHR12128:SF66">
    <property type="entry name" value="4-HYDROXY-2-OXOGLUTARATE ALDOLASE, MITOCHONDRIAL"/>
    <property type="match status" value="1"/>
</dbReference>
<dbReference type="UniPathway" id="UPA00034">
    <property type="reaction ID" value="UER00017"/>
</dbReference>
<dbReference type="PRINTS" id="PR00146">
    <property type="entry name" value="DHPICSNTHASE"/>
</dbReference>
<evidence type="ECO:0000313" key="16">
    <source>
        <dbReference type="EMBL" id="TNK90140.1"/>
    </source>
</evidence>
<evidence type="ECO:0000256" key="3">
    <source>
        <dbReference type="ARBA" id="ARBA00007592"/>
    </source>
</evidence>
<evidence type="ECO:0000256" key="14">
    <source>
        <dbReference type="PIRSR" id="PIRSR001365-1"/>
    </source>
</evidence>
<keyword evidence="9 12" id="KW-0456">Lyase</keyword>
<dbReference type="InterPro" id="IPR002220">
    <property type="entry name" value="DapA-like"/>
</dbReference>
<dbReference type="EC" id="4.3.3.7" evidence="4 12"/>
<evidence type="ECO:0000256" key="6">
    <source>
        <dbReference type="ARBA" id="ARBA00022605"/>
    </source>
</evidence>
<dbReference type="GO" id="GO:0008840">
    <property type="term" value="F:4-hydroxy-tetrahydrodipicolinate synthase activity"/>
    <property type="evidence" value="ECO:0007669"/>
    <property type="project" value="UniProtKB-UniRule"/>
</dbReference>
<dbReference type="Proteomes" id="UP000313312">
    <property type="component" value="Unassembled WGS sequence"/>
</dbReference>
<feature type="active site" description="Schiff-base intermediate with substrate" evidence="12 14">
    <location>
        <position position="164"/>
    </location>
</feature>
<comment type="function">
    <text evidence="1 12">Catalyzes the condensation of (S)-aspartate-beta-semialdehyde [(S)-ASA] and pyruvate to 4-hydroxy-tetrahydrodipicolinate (HTPA).</text>
</comment>
<dbReference type="GO" id="GO:0019877">
    <property type="term" value="P:diaminopimelate biosynthetic process"/>
    <property type="evidence" value="ECO:0007669"/>
    <property type="project" value="UniProtKB-UniRule"/>
</dbReference>
<protein>
    <recommendedName>
        <fullName evidence="4 12">4-hydroxy-tetrahydrodipicolinate synthase</fullName>
        <shortName evidence="12">HTPA synthase</shortName>
        <ecNumber evidence="4 12">4.3.3.7</ecNumber>
    </recommendedName>
</protein>
<evidence type="ECO:0000256" key="5">
    <source>
        <dbReference type="ARBA" id="ARBA00022490"/>
    </source>
</evidence>
<gene>
    <name evidence="12" type="primary">dapA</name>
    <name evidence="16" type="ORF">DID87_05255</name>
</gene>
<reference evidence="16 17" key="1">
    <citation type="submission" date="2018-05" db="EMBL/GenBank/DDBJ databases">
        <title>Lactobacillus sanfranciscensis Ah4 draft denome sequence.</title>
        <authorList>
            <person name="Zhang G."/>
        </authorList>
    </citation>
    <scope>NUCLEOTIDE SEQUENCE [LARGE SCALE GENOMIC DNA]</scope>
    <source>
        <strain evidence="16 17">Ah4</strain>
    </source>
</reference>
<dbReference type="InterPro" id="IPR013785">
    <property type="entry name" value="Aldolase_TIM"/>
</dbReference>
<feature type="active site" description="Proton donor/acceptor" evidence="12 14">
    <location>
        <position position="136"/>
    </location>
</feature>
<feature type="binding site" evidence="12 15">
    <location>
        <position position="47"/>
    </location>
    <ligand>
        <name>pyruvate</name>
        <dbReference type="ChEBI" id="CHEBI:15361"/>
    </ligand>
</feature>
<comment type="catalytic activity">
    <reaction evidence="11 12">
        <text>L-aspartate 4-semialdehyde + pyruvate = (2S,4S)-4-hydroxy-2,3,4,5-tetrahydrodipicolinate + H2O + H(+)</text>
        <dbReference type="Rhea" id="RHEA:34171"/>
        <dbReference type="ChEBI" id="CHEBI:15361"/>
        <dbReference type="ChEBI" id="CHEBI:15377"/>
        <dbReference type="ChEBI" id="CHEBI:15378"/>
        <dbReference type="ChEBI" id="CHEBI:67139"/>
        <dbReference type="ChEBI" id="CHEBI:537519"/>
        <dbReference type="EC" id="4.3.3.7"/>
    </reaction>
</comment>
<keyword evidence="8 12" id="KW-0457">Lysine biosynthesis</keyword>
<dbReference type="HAMAP" id="MF_00418">
    <property type="entry name" value="DapA"/>
    <property type="match status" value="1"/>
</dbReference>
<comment type="caution">
    <text evidence="12">Was originally thought to be a dihydrodipicolinate synthase (DHDPS), catalyzing the condensation of (S)-aspartate-beta-semialdehyde [(S)-ASA] and pyruvate to dihydrodipicolinate (DHDP). However, it was shown in E.coli that the product of the enzymatic reaction is not dihydrodipicolinate but in fact (4S)-4-hydroxy-2,3,4,5-tetrahydro-(2S)-dipicolinic acid (HTPA), and that the consecutive dehydration reaction leading to DHDP is not spontaneous but catalyzed by DapB.</text>
</comment>
<evidence type="ECO:0000256" key="7">
    <source>
        <dbReference type="ARBA" id="ARBA00022915"/>
    </source>
</evidence>
<evidence type="ECO:0000256" key="1">
    <source>
        <dbReference type="ARBA" id="ARBA00003294"/>
    </source>
</evidence>
<dbReference type="GO" id="GO:0005829">
    <property type="term" value="C:cytosol"/>
    <property type="evidence" value="ECO:0007669"/>
    <property type="project" value="TreeGrafter"/>
</dbReference>
<dbReference type="PROSITE" id="PS00666">
    <property type="entry name" value="DHDPS_2"/>
    <property type="match status" value="1"/>
</dbReference>
<dbReference type="InterPro" id="IPR020625">
    <property type="entry name" value="Schiff_base-form_aldolases_AS"/>
</dbReference>
<keyword evidence="5 12" id="KW-0963">Cytoplasm</keyword>
<comment type="subcellular location">
    <subcellularLocation>
        <location evidence="12">Cytoplasm</location>
    </subcellularLocation>
</comment>
<dbReference type="GO" id="GO:0009089">
    <property type="term" value="P:lysine biosynthetic process via diaminopimelate"/>
    <property type="evidence" value="ECO:0007669"/>
    <property type="project" value="UniProtKB-UniRule"/>
</dbReference>
<comment type="pathway">
    <text evidence="2 12">Amino-acid biosynthesis; L-lysine biosynthesis via DAP pathway; (S)-tetrahydrodipicolinate from L-aspartate: step 3/4.</text>
</comment>
<evidence type="ECO:0000256" key="13">
    <source>
        <dbReference type="PIRNR" id="PIRNR001365"/>
    </source>
</evidence>
<accession>A0A5C4TI55</accession>
<dbReference type="RefSeq" id="WP_056958531.1">
    <property type="nucleotide sequence ID" value="NZ_BAAAXT010000029.1"/>
</dbReference>
<evidence type="ECO:0000256" key="10">
    <source>
        <dbReference type="ARBA" id="ARBA00023270"/>
    </source>
</evidence>
<dbReference type="CDD" id="cd00950">
    <property type="entry name" value="DHDPS"/>
    <property type="match status" value="1"/>
</dbReference>
<dbReference type="AlphaFoldDB" id="A0A5C4TI55"/>
<feature type="site" description="Part of a proton relay during catalysis" evidence="12">
    <location>
        <position position="110"/>
    </location>
</feature>